<proteinExistence type="inferred from homology"/>
<evidence type="ECO:0000256" key="3">
    <source>
        <dbReference type="ARBA" id="ARBA00005336"/>
    </source>
</evidence>
<evidence type="ECO:0000256" key="6">
    <source>
        <dbReference type="ARBA" id="ARBA00022764"/>
    </source>
</evidence>
<reference evidence="12" key="2">
    <citation type="submission" date="2016-09" db="EMBL/GenBank/DDBJ databases">
        <authorList>
            <person name="Capua I."/>
            <person name="De Benedictis P."/>
            <person name="Joannis T."/>
            <person name="Lombin L.H."/>
            <person name="Cattoli G."/>
        </authorList>
    </citation>
    <scope>NUCLEOTIDE SEQUENCE [LARGE SCALE GENOMIC DNA]</scope>
    <source>
        <strain evidence="12">MSU</strain>
    </source>
</reference>
<dbReference type="Proteomes" id="UP000198319">
    <property type="component" value="Unassembled WGS sequence"/>
</dbReference>
<keyword evidence="8 10" id="KW-0326">Glycosidase</keyword>
<comment type="similarity">
    <text evidence="3 10">Belongs to the glycosyl hydrolase 3 family.</text>
</comment>
<dbReference type="PANTHER" id="PTHR30620:SF16">
    <property type="entry name" value="LYSOSOMAL BETA GLUCOSIDASE"/>
    <property type="match status" value="1"/>
</dbReference>
<accession>A0A1S1J5S8</accession>
<dbReference type="PANTHER" id="PTHR30620">
    <property type="entry name" value="PERIPLASMIC BETA-GLUCOSIDASE-RELATED"/>
    <property type="match status" value="1"/>
</dbReference>
<dbReference type="InterPro" id="IPR001764">
    <property type="entry name" value="Glyco_hydro_3_N"/>
</dbReference>
<dbReference type="Pfam" id="PF14310">
    <property type="entry name" value="Fn3-like"/>
    <property type="match status" value="1"/>
</dbReference>
<dbReference type="FunFam" id="3.20.20.300:FF:000005">
    <property type="entry name" value="Periplasmic beta-glucosidase"/>
    <property type="match status" value="1"/>
</dbReference>
<dbReference type="AlphaFoldDB" id="A0A1S1J5S8"/>
<sequence length="766" mass="83992">MKNKLVLLFLGCAVLGYAQKKNTKNTVKIKPKSEFVAELLSKMTLDEKLGQLNLPTSGDITTGQANSSDVAKKIAEGKVGGLFNIKSVQKIREVQRIAVEKSRLKIPLIFGMDVIHGYETTFPIPLGLSCTWDMNLIERSARIAAQEASADGINWTFSPMVDVSRDPRWGRVSEGSGEDPYLGSQIAKAMVNGYQQNDLSKNNSIMACVKHFALYGAPEAGRDYNTVDMSHIRMFNDYFPPYKAAVDAGVGSVMASFNEIDGIPATGNKWLMTDVLRKQWGFKGFVVTDFTGIPEMIEHGMGDLQAVSALSLNAGVEMDMVGEGFLGTLKKSLDEKKVTIETIDNAVKLILEAKYDLGLFSDPYKYCDANRAKTEIFTANSRKEARATAAQSLVLLKNQNQLLPLKKSGTIALIGPLADAKENMPGTWSVATRMENAISLLAGIKEGAGASTKVLYAKGSNLDYDEEFETKATMFGKTLHRDGRSKEELLAEALKVADQSDVIVAALGESAEMSGESSSRTNLEIPQAQKDLLNALLKTGKPVVLVLFDGRPLVIKEENETVPAILNVWFAGTEAGYAIADVLFGDVNPSGKLTSTFPRSVGQLPIYYAHKNTGRPLVNTEGKFEKFRSNYIDERNEPLFPFGFGLSYTTFEYSNLKISSDKMNSGEKLKVTVDVANTGNYDGKETVQLYIRDVVGSVTRPVRELKNFQKITLKKGEKQTVTFEITVEDLKFYNSALQFVAEPGQFDVFVGGNSNAEKKVSFVLTN</sequence>
<dbReference type="InterPro" id="IPR026891">
    <property type="entry name" value="Fn3-like"/>
</dbReference>
<dbReference type="SUPFAM" id="SSF52279">
    <property type="entry name" value="Beta-D-glucan exohydrolase, C-terminal domain"/>
    <property type="match status" value="1"/>
</dbReference>
<reference evidence="13 15" key="3">
    <citation type="submission" date="2016-11" db="EMBL/GenBank/DDBJ databases">
        <title>Whole genomes of Flavobacteriaceae.</title>
        <authorList>
            <person name="Stine C."/>
            <person name="Li C."/>
            <person name="Tadesse D."/>
        </authorList>
    </citation>
    <scope>NUCLEOTIDE SEQUENCE [LARGE SCALE GENOMIC DNA]</scope>
    <source>
        <strain evidence="13 15">ATCC BAA-2541</strain>
    </source>
</reference>
<dbReference type="EMBL" id="MIKE01000027">
    <property type="protein sequence ID" value="OHT43633.1"/>
    <property type="molecule type" value="Genomic_DNA"/>
</dbReference>
<dbReference type="EMBL" id="MUHG01000033">
    <property type="protein sequence ID" value="OXB15524.1"/>
    <property type="molecule type" value="Genomic_DNA"/>
</dbReference>
<evidence type="ECO:0000256" key="4">
    <source>
        <dbReference type="ARBA" id="ARBA00012744"/>
    </source>
</evidence>
<evidence type="ECO:0000256" key="2">
    <source>
        <dbReference type="ARBA" id="ARBA00004418"/>
    </source>
</evidence>
<dbReference type="Pfam" id="PF00933">
    <property type="entry name" value="Glyco_hydro_3"/>
    <property type="match status" value="1"/>
</dbReference>
<dbReference type="OrthoDB" id="9805821at2"/>
<dbReference type="InterPro" id="IPR013783">
    <property type="entry name" value="Ig-like_fold"/>
</dbReference>
<dbReference type="SMART" id="SM01217">
    <property type="entry name" value="Fn3_like"/>
    <property type="match status" value="1"/>
</dbReference>
<keyword evidence="15" id="KW-1185">Reference proteome</keyword>
<dbReference type="NCBIfam" id="NF011678">
    <property type="entry name" value="PRK15098.1"/>
    <property type="match status" value="1"/>
</dbReference>
<evidence type="ECO:0000313" key="13">
    <source>
        <dbReference type="EMBL" id="OXB15524.1"/>
    </source>
</evidence>
<gene>
    <name evidence="13" type="ORF">B0A71_20505</name>
    <name evidence="12" type="ORF">BHE19_17790</name>
</gene>
<dbReference type="InterPro" id="IPR036881">
    <property type="entry name" value="Glyco_hydro_3_C_sf"/>
</dbReference>
<evidence type="ECO:0000256" key="9">
    <source>
        <dbReference type="ARBA" id="ARBA00067498"/>
    </source>
</evidence>
<dbReference type="Pfam" id="PF01915">
    <property type="entry name" value="Glyco_hydro_3_C"/>
    <property type="match status" value="1"/>
</dbReference>
<dbReference type="RefSeq" id="WP_070908580.1">
    <property type="nucleotide sequence ID" value="NZ_MIKE01000027.1"/>
</dbReference>
<reference evidence="14" key="1">
    <citation type="submission" date="2016-09" db="EMBL/GenBank/DDBJ databases">
        <authorList>
            <person name="Chen S."/>
            <person name="Walker E."/>
        </authorList>
    </citation>
    <scope>NUCLEOTIDE SEQUENCE [LARGE SCALE GENOMIC DNA]</scope>
    <source>
        <strain evidence="14">MSU</strain>
    </source>
</reference>
<evidence type="ECO:0000256" key="7">
    <source>
        <dbReference type="ARBA" id="ARBA00022801"/>
    </source>
</evidence>
<protein>
    <recommendedName>
        <fullName evidence="9">Periplasmic beta-glucosidase</fullName>
        <ecNumber evidence="4">3.2.1.21</ecNumber>
    </recommendedName>
</protein>
<dbReference type="GO" id="GO:0009251">
    <property type="term" value="P:glucan catabolic process"/>
    <property type="evidence" value="ECO:0007669"/>
    <property type="project" value="TreeGrafter"/>
</dbReference>
<dbReference type="FunFam" id="3.40.50.1700:FF:000004">
    <property type="entry name" value="Periplasmic beta-glucosidase"/>
    <property type="match status" value="1"/>
</dbReference>
<comment type="caution">
    <text evidence="12">The sequence shown here is derived from an EMBL/GenBank/DDBJ whole genome shotgun (WGS) entry which is preliminary data.</text>
</comment>
<evidence type="ECO:0000256" key="10">
    <source>
        <dbReference type="RuleBase" id="RU361161"/>
    </source>
</evidence>
<dbReference type="InterPro" id="IPR019800">
    <property type="entry name" value="Glyco_hydro_3_AS"/>
</dbReference>
<keyword evidence="7 10" id="KW-0378">Hydrolase</keyword>
<dbReference type="STRING" id="1278819.BHE19_17790"/>
<evidence type="ECO:0000256" key="5">
    <source>
        <dbReference type="ARBA" id="ARBA00022729"/>
    </source>
</evidence>
<evidence type="ECO:0000313" key="15">
    <source>
        <dbReference type="Proteomes" id="UP000198319"/>
    </source>
</evidence>
<dbReference type="PRINTS" id="PR00133">
    <property type="entry name" value="GLHYDRLASE3"/>
</dbReference>
<dbReference type="EC" id="3.2.1.21" evidence="4"/>
<keyword evidence="6" id="KW-0574">Periplasm</keyword>
<name>A0A1S1J5S8_9FLAO</name>
<dbReference type="InterPro" id="IPR051915">
    <property type="entry name" value="Cellulose_Degrad_GH3"/>
</dbReference>
<dbReference type="SUPFAM" id="SSF51445">
    <property type="entry name" value="(Trans)glycosidases"/>
    <property type="match status" value="1"/>
</dbReference>
<dbReference type="PROSITE" id="PS00775">
    <property type="entry name" value="GLYCOSYL_HYDROL_F3"/>
    <property type="match status" value="1"/>
</dbReference>
<organism evidence="12 14">
    <name type="scientific">Flavobacterium tructae</name>
    <dbReference type="NCBI Taxonomy" id="1114873"/>
    <lineage>
        <taxon>Bacteria</taxon>
        <taxon>Pseudomonadati</taxon>
        <taxon>Bacteroidota</taxon>
        <taxon>Flavobacteriia</taxon>
        <taxon>Flavobacteriales</taxon>
        <taxon>Flavobacteriaceae</taxon>
        <taxon>Flavobacterium</taxon>
    </lineage>
</organism>
<evidence type="ECO:0000313" key="12">
    <source>
        <dbReference type="EMBL" id="OHT43633.1"/>
    </source>
</evidence>
<evidence type="ECO:0000256" key="1">
    <source>
        <dbReference type="ARBA" id="ARBA00000448"/>
    </source>
</evidence>
<dbReference type="InterPro" id="IPR002772">
    <property type="entry name" value="Glyco_hydro_3_C"/>
</dbReference>
<dbReference type="GO" id="GO:0042597">
    <property type="term" value="C:periplasmic space"/>
    <property type="evidence" value="ECO:0007669"/>
    <property type="project" value="UniProtKB-SubCell"/>
</dbReference>
<feature type="domain" description="Fibronectin type III-like" evidence="11">
    <location>
        <begin position="685"/>
        <end position="754"/>
    </location>
</feature>
<comment type="subcellular location">
    <subcellularLocation>
        <location evidence="2">Periplasm</location>
    </subcellularLocation>
</comment>
<dbReference type="Gene3D" id="3.20.20.300">
    <property type="entry name" value="Glycoside hydrolase, family 3, N-terminal domain"/>
    <property type="match status" value="1"/>
</dbReference>
<evidence type="ECO:0000259" key="11">
    <source>
        <dbReference type="SMART" id="SM01217"/>
    </source>
</evidence>
<dbReference type="FunFam" id="2.60.40.10:FF:000495">
    <property type="entry name" value="Periplasmic beta-glucosidase"/>
    <property type="match status" value="1"/>
</dbReference>
<comment type="catalytic activity">
    <reaction evidence="1">
        <text>Hydrolysis of terminal, non-reducing beta-D-glucosyl residues with release of beta-D-glucose.</text>
        <dbReference type="EC" id="3.2.1.21"/>
    </reaction>
</comment>
<dbReference type="Gene3D" id="3.40.50.1700">
    <property type="entry name" value="Glycoside hydrolase family 3 C-terminal domain"/>
    <property type="match status" value="1"/>
</dbReference>
<keyword evidence="5" id="KW-0732">Signal</keyword>
<evidence type="ECO:0000256" key="8">
    <source>
        <dbReference type="ARBA" id="ARBA00023295"/>
    </source>
</evidence>
<evidence type="ECO:0000313" key="14">
    <source>
        <dbReference type="Proteomes" id="UP000180252"/>
    </source>
</evidence>
<dbReference type="Gene3D" id="2.60.40.10">
    <property type="entry name" value="Immunoglobulins"/>
    <property type="match status" value="1"/>
</dbReference>
<dbReference type="InterPro" id="IPR036962">
    <property type="entry name" value="Glyco_hydro_3_N_sf"/>
</dbReference>
<dbReference type="Proteomes" id="UP000180252">
    <property type="component" value="Unassembled WGS sequence"/>
</dbReference>
<dbReference type="GO" id="GO:0008422">
    <property type="term" value="F:beta-glucosidase activity"/>
    <property type="evidence" value="ECO:0007669"/>
    <property type="project" value="UniProtKB-EC"/>
</dbReference>
<dbReference type="InterPro" id="IPR017853">
    <property type="entry name" value="GH"/>
</dbReference>